<evidence type="ECO:0000313" key="4">
    <source>
        <dbReference type="Proteomes" id="UP000823775"/>
    </source>
</evidence>
<keyword evidence="2" id="KW-1133">Transmembrane helix</keyword>
<keyword evidence="2" id="KW-0472">Membrane</keyword>
<evidence type="ECO:0000256" key="2">
    <source>
        <dbReference type="SAM" id="Phobius"/>
    </source>
</evidence>
<organism evidence="3 4">
    <name type="scientific">Datura stramonium</name>
    <name type="common">Jimsonweed</name>
    <name type="synonym">Common thornapple</name>
    <dbReference type="NCBI Taxonomy" id="4076"/>
    <lineage>
        <taxon>Eukaryota</taxon>
        <taxon>Viridiplantae</taxon>
        <taxon>Streptophyta</taxon>
        <taxon>Embryophyta</taxon>
        <taxon>Tracheophyta</taxon>
        <taxon>Spermatophyta</taxon>
        <taxon>Magnoliopsida</taxon>
        <taxon>eudicotyledons</taxon>
        <taxon>Gunneridae</taxon>
        <taxon>Pentapetalae</taxon>
        <taxon>asterids</taxon>
        <taxon>lamiids</taxon>
        <taxon>Solanales</taxon>
        <taxon>Solanaceae</taxon>
        <taxon>Solanoideae</taxon>
        <taxon>Datureae</taxon>
        <taxon>Datura</taxon>
    </lineage>
</organism>
<dbReference type="Proteomes" id="UP000823775">
    <property type="component" value="Unassembled WGS sequence"/>
</dbReference>
<keyword evidence="1" id="KW-0813">Transport</keyword>
<keyword evidence="2" id="KW-0812">Transmembrane</keyword>
<keyword evidence="4" id="KW-1185">Reference proteome</keyword>
<feature type="transmembrane region" description="Helical" evidence="2">
    <location>
        <begin position="33"/>
        <end position="52"/>
    </location>
</feature>
<evidence type="ECO:0000256" key="1">
    <source>
        <dbReference type="ARBA" id="ARBA00022448"/>
    </source>
</evidence>
<reference evidence="3 4" key="1">
    <citation type="journal article" date="2021" name="BMC Genomics">
        <title>Datura genome reveals duplications of psychoactive alkaloid biosynthetic genes and high mutation rate following tissue culture.</title>
        <authorList>
            <person name="Rajewski A."/>
            <person name="Carter-House D."/>
            <person name="Stajich J."/>
            <person name="Litt A."/>
        </authorList>
    </citation>
    <scope>NUCLEOTIDE SEQUENCE [LARGE SCALE GENOMIC DNA]</scope>
    <source>
        <strain evidence="3">AR-01</strain>
    </source>
</reference>
<dbReference type="PANTHER" id="PTHR46154:SF4">
    <property type="entry name" value="UREA ACTIVE TRANSPORTER"/>
    <property type="match status" value="1"/>
</dbReference>
<protein>
    <submittedName>
        <fullName evidence="3">Urea active transporter</fullName>
    </submittedName>
</protein>
<dbReference type="EMBL" id="JACEIK010000224">
    <property type="protein sequence ID" value="MCD7452842.1"/>
    <property type="molecule type" value="Genomic_DNA"/>
</dbReference>
<accession>A0ABS8S203</accession>
<proteinExistence type="predicted"/>
<evidence type="ECO:0000313" key="3">
    <source>
        <dbReference type="EMBL" id="MCD7452842.1"/>
    </source>
</evidence>
<gene>
    <name evidence="3" type="primary">DUR3_2</name>
    <name evidence="3" type="ORF">HAX54_018283</name>
</gene>
<sequence length="155" mass="17887">MIGRLLSRSLWLKRKSDYTEEFKRKSSTEPEAWIIKWAFGFTFVIVILWPVLTSCGQFSKGYFTFWAVISIAWGTVGSAVIIALPLMESWRTIQSVLNGMFTNDRVMEKLEDLNSKLNAFIIAMPEVERVYLLDRERSKKKEASESDQIVSSPNH</sequence>
<feature type="transmembrane region" description="Helical" evidence="2">
    <location>
        <begin position="64"/>
        <end position="87"/>
    </location>
</feature>
<dbReference type="InterPro" id="IPR031155">
    <property type="entry name" value="DUR"/>
</dbReference>
<name>A0ABS8S203_DATST</name>
<dbReference type="PANTHER" id="PTHR46154">
    <property type="match status" value="1"/>
</dbReference>
<comment type="caution">
    <text evidence="3">The sequence shown here is derived from an EMBL/GenBank/DDBJ whole genome shotgun (WGS) entry which is preliminary data.</text>
</comment>